<feature type="coiled-coil region" evidence="1">
    <location>
        <begin position="304"/>
        <end position="411"/>
    </location>
</feature>
<name>A0ABP2IWP2_9ACTN</name>
<dbReference type="EMBL" id="AEDQ01000034">
    <property type="protein sequence ID" value="EFL43547.1"/>
    <property type="molecule type" value="Genomic_DNA"/>
</dbReference>
<proteinExistence type="predicted"/>
<feature type="domain" description="DUF5648" evidence="3">
    <location>
        <begin position="41"/>
        <end position="188"/>
    </location>
</feature>
<evidence type="ECO:0000256" key="1">
    <source>
        <dbReference type="SAM" id="Coils"/>
    </source>
</evidence>
<comment type="caution">
    <text evidence="4">The sequence shown here is derived from an EMBL/GenBank/DDBJ whole genome shotgun (WGS) entry which is preliminary data.</text>
</comment>
<feature type="chain" id="PRO_5046099000" description="DUF5648 domain-containing protein" evidence="2">
    <location>
        <begin position="32"/>
        <end position="537"/>
    </location>
</feature>
<gene>
    <name evidence="4" type="ORF">HMPREF9248_0086</name>
</gene>
<dbReference type="Proteomes" id="UP000004431">
    <property type="component" value="Unassembled WGS sequence"/>
</dbReference>
<evidence type="ECO:0000256" key="2">
    <source>
        <dbReference type="SAM" id="SignalP"/>
    </source>
</evidence>
<keyword evidence="5" id="KW-1185">Reference proteome</keyword>
<dbReference type="Pfam" id="PF18885">
    <property type="entry name" value="DUF5648"/>
    <property type="match status" value="1"/>
</dbReference>
<keyword evidence="2" id="KW-0732">Signal</keyword>
<dbReference type="InterPro" id="IPR043708">
    <property type="entry name" value="DUF5648"/>
</dbReference>
<dbReference type="RefSeq" id="WP_006304798.1">
    <property type="nucleotide sequence ID" value="NZ_AEDQ01000034.1"/>
</dbReference>
<organism evidence="4 5">
    <name type="scientific">Fannyhessea vaginae PB189-T1-4</name>
    <dbReference type="NCBI Taxonomy" id="866774"/>
    <lineage>
        <taxon>Bacteria</taxon>
        <taxon>Bacillati</taxon>
        <taxon>Actinomycetota</taxon>
        <taxon>Coriobacteriia</taxon>
        <taxon>Coriobacteriales</taxon>
        <taxon>Atopobiaceae</taxon>
        <taxon>Fannyhessea</taxon>
    </lineage>
</organism>
<evidence type="ECO:0000313" key="4">
    <source>
        <dbReference type="EMBL" id="EFL43547.1"/>
    </source>
</evidence>
<evidence type="ECO:0000313" key="5">
    <source>
        <dbReference type="Proteomes" id="UP000004431"/>
    </source>
</evidence>
<keyword evidence="1" id="KW-0175">Coiled coil</keyword>
<protein>
    <recommendedName>
        <fullName evidence="3">DUF5648 domain-containing protein</fullName>
    </recommendedName>
</protein>
<feature type="signal peptide" evidence="2">
    <location>
        <begin position="1"/>
        <end position="31"/>
    </location>
</feature>
<sequence>MLSNNKLKAVGISAALATTLGLGLAPAAALAKPAAEDLVTVVRMYNKWTGEHLFTTNALEVADLEARGWQNEGTYWKAPAVPKKDTDDNAKYMRVYRLYNPYTSDHLYTTDLVEYTNLMAAGWNGEDVKFMSAATPDLQNKAKIGQPDVDAEAIYRQFNPNVTVGTHNYGGLAENKKVLDAGWKADGVDEDGRQQPMLYGYELKKEQDEAYLLTSIGELQEAYKAKLKEFNDIKDAILADVKADKYKKDAYKAKLNKLGDDIQYYQSRLDDISLYITNYKDKTTKKINDYLKLEKDTPTFAQHYNDLQKASKDAAAKVKELKGTIADFKKAIKGFEDQVAAQKLEVEKQTLEIKLADLVLNNEKASTDEKKDAANKKAAAEKAIEAAKSKIEGLNKDIKDTKDQLKTRQSEIVIAKQAHEKAKKAFRDFRYDQSLPLGQLFRDLVFIQDNEAQRDVLEKAFTYIEGAVAEYNEKVNSAVVNYWDAVEAIKKNIDENVSADQKAAYYTALAELKDKLVDQIEALSKDPQLDAEDALGI</sequence>
<accession>A0ABP2IWP2</accession>
<evidence type="ECO:0000259" key="3">
    <source>
        <dbReference type="Pfam" id="PF18885"/>
    </source>
</evidence>
<dbReference type="Gene3D" id="1.20.1170.10">
    <property type="match status" value="1"/>
</dbReference>
<reference evidence="4 5" key="1">
    <citation type="submission" date="2010-08" db="EMBL/GenBank/DDBJ databases">
        <authorList>
            <person name="Durkin A.S."/>
            <person name="Madupu R."/>
            <person name="Torralba M."/>
            <person name="Gillis M."/>
            <person name="Methe B."/>
            <person name="Sutton G."/>
            <person name="Nelson K.E."/>
        </authorList>
    </citation>
    <scope>NUCLEOTIDE SEQUENCE [LARGE SCALE GENOMIC DNA]</scope>
    <source>
        <strain evidence="4 5">PB189-T1-4</strain>
    </source>
</reference>